<sequence>MAITIPPPSRRKKMREEKRRKLKEEQVNRRRLKIHTIMEMTRMSTTPLNPNLPCLSDDLVLDNILSRLPYDSLIRFSCVCKLWYYSINHDLDLSFSHFIQSRNNPILLFNFFNVARHSRSFMDYHFFYLKKEDEDALMISMKKKNIGGVKLGSLVSLPNKSIHNAPIGYCNGLVCLYVVPAEGRLIRIINPSRRQVLDVVPPIFVGQSIKGYGFGFDSLTKEYKVVCILNSNSVDECCLVYTLGRSNPWRKVRGPGPCQIRNRIGLKAAVSCDGALYWRTDDIFEVLSFDLHEEKFEFIEIPIDGLTVEQIWFHSIHYMEYKGCLCFVSLEEFQSPNCKVHMFILEDRIEQRWIKETLFAPFLCEHNTNIGCFSDQVLLYWFYGDRFLFYNLHTKVSNVLQFPDLFLNKRHINALSRSRRLDFHLYSYVPNSLSLRTFNSFQKKVK</sequence>
<dbReference type="Pfam" id="PF00646">
    <property type="entry name" value="F-box"/>
    <property type="match status" value="1"/>
</dbReference>
<reference evidence="4 5" key="1">
    <citation type="journal article" date="2017" name="Mol. Plant">
        <title>The Genome of Medicinal Plant Macleaya cordata Provides New Insights into Benzylisoquinoline Alkaloids Metabolism.</title>
        <authorList>
            <person name="Liu X."/>
            <person name="Liu Y."/>
            <person name="Huang P."/>
            <person name="Ma Y."/>
            <person name="Qing Z."/>
            <person name="Tang Q."/>
            <person name="Cao H."/>
            <person name="Cheng P."/>
            <person name="Zheng Y."/>
            <person name="Yuan Z."/>
            <person name="Zhou Y."/>
            <person name="Liu J."/>
            <person name="Tang Z."/>
            <person name="Zhuo Y."/>
            <person name="Zhang Y."/>
            <person name="Yu L."/>
            <person name="Huang J."/>
            <person name="Yang P."/>
            <person name="Peng Q."/>
            <person name="Zhang J."/>
            <person name="Jiang W."/>
            <person name="Zhang Z."/>
            <person name="Lin K."/>
            <person name="Ro D.K."/>
            <person name="Chen X."/>
            <person name="Xiong X."/>
            <person name="Shang Y."/>
            <person name="Huang S."/>
            <person name="Zeng J."/>
        </authorList>
    </citation>
    <scope>NUCLEOTIDE SEQUENCE [LARGE SCALE GENOMIC DNA]</scope>
    <source>
        <strain evidence="5">cv. BLH2017</strain>
        <tissue evidence="4">Root</tissue>
    </source>
</reference>
<dbReference type="OrthoDB" id="687122at2759"/>
<evidence type="ECO:0000256" key="1">
    <source>
        <dbReference type="SAM" id="MobiDB-lite"/>
    </source>
</evidence>
<dbReference type="PANTHER" id="PTHR31672">
    <property type="entry name" value="BNACNNG10540D PROTEIN"/>
    <property type="match status" value="1"/>
</dbReference>
<proteinExistence type="predicted"/>
<dbReference type="FunCoup" id="A0A200QQZ4">
    <property type="interactions" value="164"/>
</dbReference>
<evidence type="ECO:0000259" key="3">
    <source>
        <dbReference type="Pfam" id="PF08268"/>
    </source>
</evidence>
<dbReference type="PANTHER" id="PTHR31672:SF13">
    <property type="entry name" value="F-BOX PROTEIN CPR30-LIKE"/>
    <property type="match status" value="1"/>
</dbReference>
<evidence type="ECO:0000259" key="2">
    <source>
        <dbReference type="Pfam" id="PF00646"/>
    </source>
</evidence>
<evidence type="ECO:0000313" key="5">
    <source>
        <dbReference type="Proteomes" id="UP000195402"/>
    </source>
</evidence>
<dbReference type="Pfam" id="PF08268">
    <property type="entry name" value="FBA_3"/>
    <property type="match status" value="1"/>
</dbReference>
<dbReference type="InterPro" id="IPR013187">
    <property type="entry name" value="F-box-assoc_dom_typ3"/>
</dbReference>
<feature type="compositionally biased region" description="Basic and acidic residues" evidence="1">
    <location>
        <begin position="14"/>
        <end position="26"/>
    </location>
</feature>
<dbReference type="InterPro" id="IPR001810">
    <property type="entry name" value="F-box_dom"/>
</dbReference>
<feature type="domain" description="F-box associated beta-propeller type 3" evidence="3">
    <location>
        <begin position="127"/>
        <end position="364"/>
    </location>
</feature>
<feature type="region of interest" description="Disordered" evidence="1">
    <location>
        <begin position="1"/>
        <end position="26"/>
    </location>
</feature>
<dbReference type="SUPFAM" id="SSF81383">
    <property type="entry name" value="F-box domain"/>
    <property type="match status" value="1"/>
</dbReference>
<organism evidence="4 5">
    <name type="scientific">Macleaya cordata</name>
    <name type="common">Five-seeded plume-poppy</name>
    <name type="synonym">Bocconia cordata</name>
    <dbReference type="NCBI Taxonomy" id="56857"/>
    <lineage>
        <taxon>Eukaryota</taxon>
        <taxon>Viridiplantae</taxon>
        <taxon>Streptophyta</taxon>
        <taxon>Embryophyta</taxon>
        <taxon>Tracheophyta</taxon>
        <taxon>Spermatophyta</taxon>
        <taxon>Magnoliopsida</taxon>
        <taxon>Ranunculales</taxon>
        <taxon>Papaveraceae</taxon>
        <taxon>Papaveroideae</taxon>
        <taxon>Macleaya</taxon>
    </lineage>
</organism>
<dbReference type="InterPro" id="IPR017451">
    <property type="entry name" value="F-box-assoc_interact_dom"/>
</dbReference>
<accession>A0A200QQZ4</accession>
<keyword evidence="5" id="KW-1185">Reference proteome</keyword>
<dbReference type="AlphaFoldDB" id="A0A200QQZ4"/>
<feature type="domain" description="F-box" evidence="2">
    <location>
        <begin position="55"/>
        <end position="89"/>
    </location>
</feature>
<dbReference type="NCBIfam" id="TIGR01640">
    <property type="entry name" value="F_box_assoc_1"/>
    <property type="match status" value="1"/>
</dbReference>
<gene>
    <name evidence="4" type="ORF">BVC80_1805g90</name>
</gene>
<comment type="caution">
    <text evidence="4">The sequence shown here is derived from an EMBL/GenBank/DDBJ whole genome shotgun (WGS) entry which is preliminary data.</text>
</comment>
<dbReference type="InterPro" id="IPR036047">
    <property type="entry name" value="F-box-like_dom_sf"/>
</dbReference>
<dbReference type="Gene3D" id="1.20.1280.50">
    <property type="match status" value="1"/>
</dbReference>
<evidence type="ECO:0000313" key="4">
    <source>
        <dbReference type="EMBL" id="OVA12877.1"/>
    </source>
</evidence>
<dbReference type="InterPro" id="IPR050796">
    <property type="entry name" value="SCF_F-box_component"/>
</dbReference>
<dbReference type="InParanoid" id="A0A200QQZ4"/>
<protein>
    <submittedName>
        <fullName evidence="4">F-box domain</fullName>
    </submittedName>
</protein>
<dbReference type="Proteomes" id="UP000195402">
    <property type="component" value="Unassembled WGS sequence"/>
</dbReference>
<dbReference type="EMBL" id="MVGT01001340">
    <property type="protein sequence ID" value="OVA12877.1"/>
    <property type="molecule type" value="Genomic_DNA"/>
</dbReference>
<name>A0A200QQZ4_MACCD</name>